<dbReference type="GO" id="GO:0005829">
    <property type="term" value="C:cytosol"/>
    <property type="evidence" value="ECO:0007669"/>
    <property type="project" value="TreeGrafter"/>
</dbReference>
<evidence type="ECO:0000256" key="2">
    <source>
        <dbReference type="SAM" id="MobiDB-lite"/>
    </source>
</evidence>
<protein>
    <submittedName>
        <fullName evidence="4">LAFE_0H15896g1_1</fullName>
    </submittedName>
</protein>
<dbReference type="PANTHER" id="PTHR22932:SF1">
    <property type="entry name" value="CO-CHAPERONE PROTEIN DAF-41"/>
    <property type="match status" value="1"/>
</dbReference>
<evidence type="ECO:0000256" key="1">
    <source>
        <dbReference type="ARBA" id="ARBA00025733"/>
    </source>
</evidence>
<feature type="compositionally biased region" description="Acidic residues" evidence="2">
    <location>
        <begin position="220"/>
        <end position="236"/>
    </location>
</feature>
<dbReference type="InterPro" id="IPR007052">
    <property type="entry name" value="CS_dom"/>
</dbReference>
<dbReference type="OMA" id="WWTKLLR"/>
<dbReference type="SUPFAM" id="SSF49764">
    <property type="entry name" value="HSP20-like chaperones"/>
    <property type="match status" value="1"/>
</dbReference>
<evidence type="ECO:0000259" key="3">
    <source>
        <dbReference type="PROSITE" id="PS51203"/>
    </source>
</evidence>
<keyword evidence="5" id="KW-1185">Reference proteome</keyword>
<dbReference type="STRING" id="4955.A0A1G4MKW8"/>
<feature type="domain" description="CS" evidence="3">
    <location>
        <begin position="2"/>
        <end position="105"/>
    </location>
</feature>
<evidence type="ECO:0000313" key="5">
    <source>
        <dbReference type="Proteomes" id="UP000190831"/>
    </source>
</evidence>
<dbReference type="CDD" id="cd06465">
    <property type="entry name" value="p23_hB-ind1_like"/>
    <property type="match status" value="1"/>
</dbReference>
<dbReference type="GO" id="GO:0051131">
    <property type="term" value="P:chaperone-mediated protein complex assembly"/>
    <property type="evidence" value="ECO:0007669"/>
    <property type="project" value="TreeGrafter"/>
</dbReference>
<evidence type="ECO:0000313" key="4">
    <source>
        <dbReference type="EMBL" id="SCW04545.1"/>
    </source>
</evidence>
<dbReference type="GO" id="GO:0051879">
    <property type="term" value="F:Hsp90 protein binding"/>
    <property type="evidence" value="ECO:0007669"/>
    <property type="project" value="InterPro"/>
</dbReference>
<sequence>MALTPEVLWAQRSSDSDKDKNYLLVTLLIPDCEQPHLDLDATHLEFTAKSPGHVGDEHEHKYHLRIDFYKEIDPESSLHKVANGRDYFLKLYKKDLDAEYWPRLTKEKLKYHFIKTDFDKWVDEDEQEEHVDEDFGFGGEGQGFPGGGQAAALQEMLKGQGMGGMGGMGGMDGADQAAALQEMLKGQGMGGMGDMGGMGGADQAAALQELLKNSGQGLEGLDELEEEHDLDEELAEEEKAPEST</sequence>
<dbReference type="OrthoDB" id="1564555at2759"/>
<dbReference type="Gene3D" id="2.60.40.790">
    <property type="match status" value="1"/>
</dbReference>
<dbReference type="FunFam" id="2.60.40.790:FF:000055">
    <property type="entry name" value="HSP90 associated co-chaperone"/>
    <property type="match status" value="1"/>
</dbReference>
<dbReference type="InterPro" id="IPR045250">
    <property type="entry name" value="p23-like"/>
</dbReference>
<dbReference type="EMBL" id="LT598491">
    <property type="protein sequence ID" value="SCW04545.1"/>
    <property type="molecule type" value="Genomic_DNA"/>
</dbReference>
<dbReference type="GO" id="GO:0006457">
    <property type="term" value="P:protein folding"/>
    <property type="evidence" value="ECO:0007669"/>
    <property type="project" value="TreeGrafter"/>
</dbReference>
<proteinExistence type="inferred from homology"/>
<dbReference type="GO" id="GO:0005634">
    <property type="term" value="C:nucleus"/>
    <property type="evidence" value="ECO:0007669"/>
    <property type="project" value="TreeGrafter"/>
</dbReference>
<dbReference type="PANTHER" id="PTHR22932">
    <property type="entry name" value="TELOMERASE-BINDING PROTEIN P23 HSP90 CO-CHAPERONE"/>
    <property type="match status" value="1"/>
</dbReference>
<name>A0A1G4MKW8_LACFM</name>
<dbReference type="PROSITE" id="PS51203">
    <property type="entry name" value="CS"/>
    <property type="match status" value="1"/>
</dbReference>
<gene>
    <name evidence="4" type="ORF">LAFE_0H15896G</name>
</gene>
<dbReference type="AlphaFoldDB" id="A0A1G4MKW8"/>
<dbReference type="Proteomes" id="UP000190831">
    <property type="component" value="Chromosome H"/>
</dbReference>
<comment type="similarity">
    <text evidence="1">Belongs to the p23/wos2 family.</text>
</comment>
<feature type="region of interest" description="Disordered" evidence="2">
    <location>
        <begin position="212"/>
        <end position="244"/>
    </location>
</feature>
<dbReference type="InterPro" id="IPR008978">
    <property type="entry name" value="HSP20-like_chaperone"/>
</dbReference>
<accession>A0A1G4MKW8</accession>
<reference evidence="4 5" key="1">
    <citation type="submission" date="2016-03" db="EMBL/GenBank/DDBJ databases">
        <authorList>
            <person name="Devillers H."/>
        </authorList>
    </citation>
    <scope>NUCLEOTIDE SEQUENCE [LARGE SCALE GENOMIC DNA]</scope>
    <source>
        <strain evidence="4">CBS 6772</strain>
    </source>
</reference>
<organism evidence="4 5">
    <name type="scientific">Lachancea fermentati</name>
    <name type="common">Zygosaccharomyces fermentati</name>
    <dbReference type="NCBI Taxonomy" id="4955"/>
    <lineage>
        <taxon>Eukaryota</taxon>
        <taxon>Fungi</taxon>
        <taxon>Dikarya</taxon>
        <taxon>Ascomycota</taxon>
        <taxon>Saccharomycotina</taxon>
        <taxon>Saccharomycetes</taxon>
        <taxon>Saccharomycetales</taxon>
        <taxon>Saccharomycetaceae</taxon>
        <taxon>Lachancea</taxon>
    </lineage>
</organism>
<dbReference type="GO" id="GO:0051087">
    <property type="term" value="F:protein-folding chaperone binding"/>
    <property type="evidence" value="ECO:0007669"/>
    <property type="project" value="TreeGrafter"/>
</dbReference>